<evidence type="ECO:0000313" key="1">
    <source>
        <dbReference type="EMBL" id="SEM65864.1"/>
    </source>
</evidence>
<proteinExistence type="predicted"/>
<name>A0A1H8A7J0_9BACT</name>
<dbReference type="Proteomes" id="UP000198984">
    <property type="component" value="Unassembled WGS sequence"/>
</dbReference>
<dbReference type="EMBL" id="FOBB01000005">
    <property type="protein sequence ID" value="SEM65864.1"/>
    <property type="molecule type" value="Genomic_DNA"/>
</dbReference>
<sequence>MIHDIVGVITPKKKGDLHKKQPEKKNYLFIIHSSLLIRSVLRLSGGPTSPAVLLLF</sequence>
<keyword evidence="2" id="KW-1185">Reference proteome</keyword>
<dbReference type="AlphaFoldDB" id="A0A1H8A7J0"/>
<gene>
    <name evidence="1" type="ORF">SAMN04488505_105324</name>
</gene>
<reference evidence="1 2" key="1">
    <citation type="submission" date="2016-10" db="EMBL/GenBank/DDBJ databases">
        <authorList>
            <person name="de Groot N.N."/>
        </authorList>
    </citation>
    <scope>NUCLEOTIDE SEQUENCE [LARGE SCALE GENOMIC DNA]</scope>
    <source>
        <strain evidence="1 2">DSM 21039</strain>
    </source>
</reference>
<evidence type="ECO:0000313" key="2">
    <source>
        <dbReference type="Proteomes" id="UP000198984"/>
    </source>
</evidence>
<organism evidence="1 2">
    <name type="scientific">Chitinophaga rupis</name>
    <dbReference type="NCBI Taxonomy" id="573321"/>
    <lineage>
        <taxon>Bacteria</taxon>
        <taxon>Pseudomonadati</taxon>
        <taxon>Bacteroidota</taxon>
        <taxon>Chitinophagia</taxon>
        <taxon>Chitinophagales</taxon>
        <taxon>Chitinophagaceae</taxon>
        <taxon>Chitinophaga</taxon>
    </lineage>
</organism>
<protein>
    <submittedName>
        <fullName evidence="1">Uncharacterized protein</fullName>
    </submittedName>
</protein>
<accession>A0A1H8A7J0</accession>